<gene>
    <name evidence="10" type="primary">rpe</name>
    <name evidence="12" type="ORF">GCM10007924_02540</name>
</gene>
<feature type="binding site" evidence="10">
    <location>
        <position position="68"/>
    </location>
    <ligand>
        <name>a divalent metal cation</name>
        <dbReference type="ChEBI" id="CHEBI:60240"/>
    </ligand>
</feature>
<proteinExistence type="inferred from homology"/>
<comment type="cofactor">
    <cofactor evidence="4">
        <name>Zn(2+)</name>
        <dbReference type="ChEBI" id="CHEBI:29105"/>
    </cofactor>
</comment>
<feature type="binding site" evidence="10">
    <location>
        <position position="35"/>
    </location>
    <ligand>
        <name>a divalent metal cation</name>
        <dbReference type="ChEBI" id="CHEBI:60240"/>
    </ligand>
</feature>
<dbReference type="PROSITE" id="PS01085">
    <property type="entry name" value="RIBUL_P_3_EPIMER_1"/>
    <property type="match status" value="1"/>
</dbReference>
<feature type="active site" description="Proton donor" evidence="10">
    <location>
        <position position="177"/>
    </location>
</feature>
<evidence type="ECO:0000256" key="6">
    <source>
        <dbReference type="ARBA" id="ARBA00009541"/>
    </source>
</evidence>
<evidence type="ECO:0000256" key="8">
    <source>
        <dbReference type="ARBA" id="ARBA00022723"/>
    </source>
</evidence>
<dbReference type="PANTHER" id="PTHR11749">
    <property type="entry name" value="RIBULOSE-5-PHOSPHATE-3-EPIMERASE"/>
    <property type="match status" value="1"/>
</dbReference>
<evidence type="ECO:0000256" key="7">
    <source>
        <dbReference type="ARBA" id="ARBA00013188"/>
    </source>
</evidence>
<comment type="cofactor">
    <cofactor evidence="5">
        <name>Fe(2+)</name>
        <dbReference type="ChEBI" id="CHEBI:29033"/>
    </cofactor>
</comment>
<sequence>MRKPVRIAPSILAADFATLGAEVAAIDKAGADYIHVDIMDGHFVPNISFGPAVTKSLRSYTDKPFDCHLMISPVDPFIPEFVDAGADIITLHQEAGAHLHRSIQLVKSHGKKVGVSLNPATPASTLEHVMDEIDLVLVMSVNPGFGGQTFISSQLDKIRTLRAMIDETGRDIDLEVDGGINETTAPLVIEAGADLLVAGSAAFKGGPEQYAANINRILGRS</sequence>
<reference evidence="12" key="1">
    <citation type="journal article" date="2014" name="Int. J. Syst. Evol. Microbiol.">
        <title>Complete genome of a new Firmicutes species belonging to the dominant human colonic microbiota ('Ruminococcus bicirculans') reveals two chromosomes and a selective capacity to utilize plant glucans.</title>
        <authorList>
            <consortium name="NISC Comparative Sequencing Program"/>
            <person name="Wegmann U."/>
            <person name="Louis P."/>
            <person name="Goesmann A."/>
            <person name="Henrissat B."/>
            <person name="Duncan S.H."/>
            <person name="Flint H.J."/>
        </authorList>
    </citation>
    <scope>NUCLEOTIDE SEQUENCE</scope>
    <source>
        <strain evidence="12">NBRC 103408</strain>
    </source>
</reference>
<dbReference type="HAMAP" id="MF_02227">
    <property type="entry name" value="RPE"/>
    <property type="match status" value="1"/>
</dbReference>
<evidence type="ECO:0000256" key="11">
    <source>
        <dbReference type="PIRNR" id="PIRNR001461"/>
    </source>
</evidence>
<dbReference type="Proteomes" id="UP001161409">
    <property type="component" value="Unassembled WGS sequence"/>
</dbReference>
<evidence type="ECO:0000256" key="10">
    <source>
        <dbReference type="HAMAP-Rule" id="MF_02227"/>
    </source>
</evidence>
<dbReference type="EC" id="5.1.3.1" evidence="7 10"/>
<organism evidence="12 13">
    <name type="scientific">Sneathiella chinensis</name>
    <dbReference type="NCBI Taxonomy" id="349750"/>
    <lineage>
        <taxon>Bacteria</taxon>
        <taxon>Pseudomonadati</taxon>
        <taxon>Pseudomonadota</taxon>
        <taxon>Alphaproteobacteria</taxon>
        <taxon>Sneathiellales</taxon>
        <taxon>Sneathiellaceae</taxon>
        <taxon>Sneathiella</taxon>
    </lineage>
</organism>
<dbReference type="NCBIfam" id="TIGR01163">
    <property type="entry name" value="rpe"/>
    <property type="match status" value="1"/>
</dbReference>
<comment type="cofactor">
    <cofactor evidence="2">
        <name>Mn(2+)</name>
        <dbReference type="ChEBI" id="CHEBI:29035"/>
    </cofactor>
</comment>
<evidence type="ECO:0000313" key="13">
    <source>
        <dbReference type="Proteomes" id="UP001161409"/>
    </source>
</evidence>
<keyword evidence="9 10" id="KW-0413">Isomerase</keyword>
<feature type="binding site" evidence="10">
    <location>
        <position position="10"/>
    </location>
    <ligand>
        <name>substrate</name>
    </ligand>
</feature>
<reference evidence="12" key="2">
    <citation type="submission" date="2023-01" db="EMBL/GenBank/DDBJ databases">
        <title>Draft genome sequence of Sneathiella chinensis strain NBRC 103408.</title>
        <authorList>
            <person name="Sun Q."/>
            <person name="Mori K."/>
        </authorList>
    </citation>
    <scope>NUCLEOTIDE SEQUENCE</scope>
    <source>
        <strain evidence="12">NBRC 103408</strain>
    </source>
</reference>
<dbReference type="InterPro" id="IPR026019">
    <property type="entry name" value="Ribul_P_3_epim"/>
</dbReference>
<comment type="catalytic activity">
    <reaction evidence="1 10 11">
        <text>D-ribulose 5-phosphate = D-xylulose 5-phosphate</text>
        <dbReference type="Rhea" id="RHEA:13677"/>
        <dbReference type="ChEBI" id="CHEBI:57737"/>
        <dbReference type="ChEBI" id="CHEBI:58121"/>
        <dbReference type="EC" id="5.1.3.1"/>
    </reaction>
</comment>
<comment type="caution">
    <text evidence="12">The sequence shown here is derived from an EMBL/GenBank/DDBJ whole genome shotgun (WGS) entry which is preliminary data.</text>
</comment>
<evidence type="ECO:0000313" key="12">
    <source>
        <dbReference type="EMBL" id="GLQ05033.1"/>
    </source>
</evidence>
<evidence type="ECO:0000256" key="2">
    <source>
        <dbReference type="ARBA" id="ARBA00001936"/>
    </source>
</evidence>
<feature type="binding site" evidence="10">
    <location>
        <position position="68"/>
    </location>
    <ligand>
        <name>substrate</name>
    </ligand>
</feature>
<comment type="cofactor">
    <cofactor evidence="10">
        <name>a divalent metal cation</name>
        <dbReference type="ChEBI" id="CHEBI:60240"/>
    </cofactor>
    <text evidence="10">Binds 1 divalent metal cation per subunit.</text>
</comment>
<name>A0ABQ5TZP6_9PROT</name>
<feature type="binding site" evidence="10">
    <location>
        <begin position="177"/>
        <end position="179"/>
    </location>
    <ligand>
        <name>substrate</name>
    </ligand>
</feature>
<keyword evidence="8 10" id="KW-0479">Metal-binding</keyword>
<dbReference type="EMBL" id="BSNF01000001">
    <property type="protein sequence ID" value="GLQ05033.1"/>
    <property type="molecule type" value="Genomic_DNA"/>
</dbReference>
<comment type="pathway">
    <text evidence="10">Carbohydrate degradation.</text>
</comment>
<feature type="binding site" evidence="10">
    <location>
        <position position="37"/>
    </location>
    <ligand>
        <name>a divalent metal cation</name>
        <dbReference type="ChEBI" id="CHEBI:60240"/>
    </ligand>
</feature>
<dbReference type="Pfam" id="PF00834">
    <property type="entry name" value="Ribul_P_3_epim"/>
    <property type="match status" value="1"/>
</dbReference>
<dbReference type="RefSeq" id="WP_169559068.1">
    <property type="nucleotide sequence ID" value="NZ_BSNF01000001.1"/>
</dbReference>
<protein>
    <recommendedName>
        <fullName evidence="7 10">Ribulose-phosphate 3-epimerase</fullName>
        <ecNumber evidence="7 10">5.1.3.1</ecNumber>
    </recommendedName>
</protein>
<dbReference type="NCBIfam" id="NF004076">
    <property type="entry name" value="PRK05581.1-4"/>
    <property type="match status" value="1"/>
</dbReference>
<evidence type="ECO:0000256" key="5">
    <source>
        <dbReference type="ARBA" id="ARBA00001954"/>
    </source>
</evidence>
<feature type="binding site" evidence="10">
    <location>
        <position position="177"/>
    </location>
    <ligand>
        <name>a divalent metal cation</name>
        <dbReference type="ChEBI" id="CHEBI:60240"/>
    </ligand>
</feature>
<dbReference type="CDD" id="cd00429">
    <property type="entry name" value="RPE"/>
    <property type="match status" value="1"/>
</dbReference>
<dbReference type="InterPro" id="IPR013785">
    <property type="entry name" value="Aldolase_TIM"/>
</dbReference>
<accession>A0ABQ5TZP6</accession>
<dbReference type="InterPro" id="IPR011060">
    <property type="entry name" value="RibuloseP-bd_barrel"/>
</dbReference>
<comment type="cofactor">
    <cofactor evidence="3">
        <name>Co(2+)</name>
        <dbReference type="ChEBI" id="CHEBI:48828"/>
    </cofactor>
</comment>
<feature type="binding site" evidence="10">
    <location>
        <begin position="144"/>
        <end position="147"/>
    </location>
    <ligand>
        <name>substrate</name>
    </ligand>
</feature>
<comment type="similarity">
    <text evidence="6 10 11">Belongs to the ribulose-phosphate 3-epimerase family.</text>
</comment>
<feature type="binding site" evidence="10">
    <location>
        <begin position="199"/>
        <end position="200"/>
    </location>
    <ligand>
        <name>substrate</name>
    </ligand>
</feature>
<evidence type="ECO:0000256" key="1">
    <source>
        <dbReference type="ARBA" id="ARBA00001782"/>
    </source>
</evidence>
<dbReference type="PROSITE" id="PS01086">
    <property type="entry name" value="RIBUL_P_3_EPIMER_2"/>
    <property type="match status" value="1"/>
</dbReference>
<keyword evidence="13" id="KW-1185">Reference proteome</keyword>
<dbReference type="PIRSF" id="PIRSF001461">
    <property type="entry name" value="RPE"/>
    <property type="match status" value="1"/>
</dbReference>
<evidence type="ECO:0000256" key="4">
    <source>
        <dbReference type="ARBA" id="ARBA00001947"/>
    </source>
</evidence>
<comment type="function">
    <text evidence="10">Catalyzes the reversible epimerization of D-ribulose 5-phosphate to D-xylulose 5-phosphate.</text>
</comment>
<feature type="active site" description="Proton acceptor" evidence="10">
    <location>
        <position position="37"/>
    </location>
</feature>
<keyword evidence="10 11" id="KW-0119">Carbohydrate metabolism</keyword>
<dbReference type="SUPFAM" id="SSF51366">
    <property type="entry name" value="Ribulose-phoshate binding barrel"/>
    <property type="match status" value="1"/>
</dbReference>
<dbReference type="InterPro" id="IPR000056">
    <property type="entry name" value="Ribul_P_3_epim-like"/>
</dbReference>
<dbReference type="Gene3D" id="3.20.20.70">
    <property type="entry name" value="Aldolase class I"/>
    <property type="match status" value="1"/>
</dbReference>
<evidence type="ECO:0000256" key="3">
    <source>
        <dbReference type="ARBA" id="ARBA00001941"/>
    </source>
</evidence>
<evidence type="ECO:0000256" key="9">
    <source>
        <dbReference type="ARBA" id="ARBA00023235"/>
    </source>
</evidence>